<keyword evidence="1" id="KW-0732">Signal</keyword>
<gene>
    <name evidence="2" type="ORF">FOA19_19460</name>
</gene>
<dbReference type="OrthoDB" id="9982678at2"/>
<sequence>MKRIFTAITSTVTLGFLLSFSAPSQPSTDAATVYNPQCTATAKSTGKQCKNRQWGKCEQVLCYVHCK</sequence>
<evidence type="ECO:0000313" key="2">
    <source>
        <dbReference type="EMBL" id="KAA3436566.1"/>
    </source>
</evidence>
<feature type="signal peptide" evidence="1">
    <location>
        <begin position="1"/>
        <end position="24"/>
    </location>
</feature>
<dbReference type="RefSeq" id="WP_149092507.1">
    <property type="nucleotide sequence ID" value="NZ_VKKY01000003.1"/>
</dbReference>
<keyword evidence="3" id="KW-1185">Reference proteome</keyword>
<accession>A0A5B6T8Q9</accession>
<dbReference type="EMBL" id="VKKY01000003">
    <property type="protein sequence ID" value="KAA3436566.1"/>
    <property type="molecule type" value="Genomic_DNA"/>
</dbReference>
<evidence type="ECO:0000313" key="3">
    <source>
        <dbReference type="Proteomes" id="UP000324133"/>
    </source>
</evidence>
<dbReference type="AlphaFoldDB" id="A0A5B6T8Q9"/>
<name>A0A5B6T8Q9_9BACT</name>
<dbReference type="Proteomes" id="UP000324133">
    <property type="component" value="Unassembled WGS sequence"/>
</dbReference>
<evidence type="ECO:0000256" key="1">
    <source>
        <dbReference type="SAM" id="SignalP"/>
    </source>
</evidence>
<protein>
    <submittedName>
        <fullName evidence="2">Uncharacterized protein</fullName>
    </submittedName>
</protein>
<organism evidence="2 3">
    <name type="scientific">Rufibacter hautae</name>
    <dbReference type="NCBI Taxonomy" id="2595005"/>
    <lineage>
        <taxon>Bacteria</taxon>
        <taxon>Pseudomonadati</taxon>
        <taxon>Bacteroidota</taxon>
        <taxon>Cytophagia</taxon>
        <taxon>Cytophagales</taxon>
        <taxon>Hymenobacteraceae</taxon>
        <taxon>Rufibacter</taxon>
    </lineage>
</organism>
<comment type="caution">
    <text evidence="2">The sequence shown here is derived from an EMBL/GenBank/DDBJ whole genome shotgun (WGS) entry which is preliminary data.</text>
</comment>
<proteinExistence type="predicted"/>
<reference evidence="2 3" key="1">
    <citation type="submission" date="2019-07" db="EMBL/GenBank/DDBJ databases">
        <title>Rufibacter sp. nov., isolated from lake sediment.</title>
        <authorList>
            <person name="Qu J.-H."/>
        </authorList>
    </citation>
    <scope>NUCLEOTIDE SEQUENCE [LARGE SCALE GENOMIC DNA]</scope>
    <source>
        <strain evidence="2 3">NBS58-1</strain>
    </source>
</reference>
<feature type="chain" id="PRO_5022837870" evidence="1">
    <location>
        <begin position="25"/>
        <end position="67"/>
    </location>
</feature>